<name>A0ABW3PLI4_9PROT</name>
<evidence type="ECO:0000259" key="7">
    <source>
        <dbReference type="SMART" id="SM00928"/>
    </source>
</evidence>
<dbReference type="InterPro" id="IPR037225">
    <property type="entry name" value="Nuo51_FMN-bd_sf"/>
</dbReference>
<dbReference type="Gene3D" id="3.40.50.11540">
    <property type="entry name" value="NADH-ubiquinone oxidoreductase 51kDa subunit"/>
    <property type="match status" value="1"/>
</dbReference>
<organism evidence="8 9">
    <name type="scientific">Methylophilus flavus</name>
    <dbReference type="NCBI Taxonomy" id="640084"/>
    <lineage>
        <taxon>Bacteria</taxon>
        <taxon>Pseudomonadati</taxon>
        <taxon>Pseudomonadota</taxon>
        <taxon>Betaproteobacteria</taxon>
        <taxon>Nitrosomonadales</taxon>
        <taxon>Methylophilaceae</taxon>
        <taxon>Methylophilus</taxon>
    </lineage>
</organism>
<dbReference type="Pfam" id="PF01512">
    <property type="entry name" value="Complex1_51K"/>
    <property type="match status" value="1"/>
</dbReference>
<sequence length="521" mass="55945">MVKLYVPIDSTALSLGAERTAKAIVAEAQARRIDIQLIRNGSRGLFWLEPLVEVELAEGRVAFGPVQPKDVASLFDADFINALSDSAKSHPLYLGLTEELAWLKKQQRLTFARVGITDPVSLEDYLAHDGYKGLKNALALSGADIVKAVTDSGLRGRGGAAFPTGIKWNTVLNAPAEQKYVVCNADEGDSGTYSDRMIMEDDPFVLIEGMTIAGVAVGATQGYIYLRSEYPHALKTLNEAIRRANVAGYLGENIQGSGKTFYLEVRRAAGAYVCGEETSLLESLEGKRGLVRFKPPLPAIEGLFGKPTIVNNVISLATVPIILDKGAQYYADYGMGRSRGTLPIQLAGNLKKTGLVELAFGATLRELLYNYGGGSASGKPIRAVQVGGPLGAYLPESQFDTPLDYEEFGKIWAVLGHGGIVAFDETADMAKMARYAFEFCAVESCGKCTPCRIGSTRGVEVMDKIVAGKNHPQNVQLLRDLSDTMLNGSLCALGGMTPYPVLSALNHFPEDFGLSNKEAAA</sequence>
<dbReference type="EMBL" id="JBHTLN010000002">
    <property type="protein sequence ID" value="MFD1123090.1"/>
    <property type="molecule type" value="Genomic_DNA"/>
</dbReference>
<comment type="caution">
    <text evidence="8">The sequence shown here is derived from an EMBL/GenBank/DDBJ whole genome shotgun (WGS) entry which is preliminary data.</text>
</comment>
<keyword evidence="4" id="KW-0479">Metal-binding</keyword>
<reference evidence="9" key="1">
    <citation type="journal article" date="2019" name="Int. J. Syst. Evol. Microbiol.">
        <title>The Global Catalogue of Microorganisms (GCM) 10K type strain sequencing project: providing services to taxonomists for standard genome sequencing and annotation.</title>
        <authorList>
            <consortium name="The Broad Institute Genomics Platform"/>
            <consortium name="The Broad Institute Genome Sequencing Center for Infectious Disease"/>
            <person name="Wu L."/>
            <person name="Ma J."/>
        </authorList>
    </citation>
    <scope>NUCLEOTIDE SEQUENCE [LARGE SCALE GENOMIC DNA]</scope>
    <source>
        <strain evidence="9">CCUG 58411</strain>
    </source>
</reference>
<keyword evidence="6" id="KW-0411">Iron-sulfur</keyword>
<dbReference type="Gene3D" id="1.20.1440.230">
    <property type="entry name" value="NADH-ubiquinone oxidoreductase 51kDa subunit, iron-sulphur binding domain"/>
    <property type="match status" value="1"/>
</dbReference>
<keyword evidence="5" id="KW-0408">Iron</keyword>
<keyword evidence="9" id="KW-1185">Reference proteome</keyword>
<dbReference type="InterPro" id="IPR019575">
    <property type="entry name" value="Nuop51_4Fe4S-bd"/>
</dbReference>
<dbReference type="RefSeq" id="WP_379034466.1">
    <property type="nucleotide sequence ID" value="NZ_JBHTLN010000002.1"/>
</dbReference>
<evidence type="ECO:0000313" key="9">
    <source>
        <dbReference type="Proteomes" id="UP001597206"/>
    </source>
</evidence>
<evidence type="ECO:0000256" key="1">
    <source>
        <dbReference type="ARBA" id="ARBA00001917"/>
    </source>
</evidence>
<dbReference type="SUPFAM" id="SSF140490">
    <property type="entry name" value="Nqo1C-terminal domain-like"/>
    <property type="match status" value="1"/>
</dbReference>
<dbReference type="Proteomes" id="UP001597206">
    <property type="component" value="Unassembled WGS sequence"/>
</dbReference>
<evidence type="ECO:0000256" key="5">
    <source>
        <dbReference type="ARBA" id="ARBA00023004"/>
    </source>
</evidence>
<dbReference type="InterPro" id="IPR011538">
    <property type="entry name" value="Nuo51_FMN-bd"/>
</dbReference>
<evidence type="ECO:0000256" key="2">
    <source>
        <dbReference type="ARBA" id="ARBA00007523"/>
    </source>
</evidence>
<comment type="cofactor">
    <cofactor evidence="1">
        <name>FMN</name>
        <dbReference type="ChEBI" id="CHEBI:58210"/>
    </cofactor>
</comment>
<keyword evidence="3" id="KW-0004">4Fe-4S</keyword>
<dbReference type="InterPro" id="IPR037207">
    <property type="entry name" value="Nuop51_4Fe4S-bd_sf"/>
</dbReference>
<dbReference type="Pfam" id="PF10589">
    <property type="entry name" value="NADH_4Fe-4S"/>
    <property type="match status" value="1"/>
</dbReference>
<dbReference type="SMART" id="SM00928">
    <property type="entry name" value="NADH_4Fe-4S"/>
    <property type="match status" value="1"/>
</dbReference>
<proteinExistence type="inferred from homology"/>
<evidence type="ECO:0000256" key="4">
    <source>
        <dbReference type="ARBA" id="ARBA00022723"/>
    </source>
</evidence>
<dbReference type="PANTHER" id="PTHR43578">
    <property type="entry name" value="NADH-QUINONE OXIDOREDUCTASE SUBUNIT F"/>
    <property type="match status" value="1"/>
</dbReference>
<dbReference type="CDD" id="cd03063">
    <property type="entry name" value="TRX_Fd_FDH_beta"/>
    <property type="match status" value="1"/>
</dbReference>
<accession>A0ABW3PLI4</accession>
<dbReference type="SUPFAM" id="SSF142019">
    <property type="entry name" value="Nqo1 FMN-binding domain-like"/>
    <property type="match status" value="1"/>
</dbReference>
<evidence type="ECO:0000256" key="6">
    <source>
        <dbReference type="ARBA" id="ARBA00023014"/>
    </source>
</evidence>
<evidence type="ECO:0000256" key="3">
    <source>
        <dbReference type="ARBA" id="ARBA00022485"/>
    </source>
</evidence>
<evidence type="ECO:0000313" key="8">
    <source>
        <dbReference type="EMBL" id="MFD1123090.1"/>
    </source>
</evidence>
<comment type="similarity">
    <text evidence="2">Belongs to the complex I 51 kDa subunit family.</text>
</comment>
<gene>
    <name evidence="8" type="ORF">ACFQ2T_11280</name>
</gene>
<dbReference type="Gene3D" id="6.10.250.1450">
    <property type="match status" value="1"/>
</dbReference>
<dbReference type="PROSITE" id="PS00645">
    <property type="entry name" value="COMPLEX1_51K_2"/>
    <property type="match status" value="1"/>
</dbReference>
<dbReference type="InterPro" id="IPR001949">
    <property type="entry name" value="NADH-UbQ_OxRdtase_51kDa_CS"/>
</dbReference>
<dbReference type="SUPFAM" id="SSF142984">
    <property type="entry name" value="Nqo1 middle domain-like"/>
    <property type="match status" value="1"/>
</dbReference>
<feature type="domain" description="NADH-ubiquinone oxidoreductase 51kDa subunit iron-sulphur binding" evidence="7">
    <location>
        <begin position="430"/>
        <end position="475"/>
    </location>
</feature>
<dbReference type="PANTHER" id="PTHR43578:SF3">
    <property type="entry name" value="NADH-QUINONE OXIDOREDUCTASE SUBUNIT F"/>
    <property type="match status" value="1"/>
</dbReference>
<protein>
    <submittedName>
        <fullName evidence="8">Formate dehydrogenase beta subunit</fullName>
    </submittedName>
</protein>
<dbReference type="Gene3D" id="3.10.20.600">
    <property type="match status" value="1"/>
</dbReference>